<feature type="domain" description="Dockerin" evidence="10">
    <location>
        <begin position="40"/>
        <end position="109"/>
    </location>
</feature>
<reference evidence="12 13" key="1">
    <citation type="submission" date="2018-06" db="EMBL/GenBank/DDBJ databases">
        <title>Genomic Encyclopedia of Type Strains, Phase I: the one thousand microbial genomes (KMG-I) project.</title>
        <authorList>
            <person name="Kyrpides N."/>
        </authorList>
    </citation>
    <scope>NUCLEOTIDE SEQUENCE [LARGE SCALE GENOMIC DNA]</scope>
    <source>
        <strain evidence="12 13">DSM 19573</strain>
    </source>
</reference>
<name>A0A318XKG5_9FIRM</name>
<evidence type="ECO:0000256" key="8">
    <source>
        <dbReference type="ARBA" id="ARBA00023326"/>
    </source>
</evidence>
<organism evidence="12 13">
    <name type="scientific">Ruminiclostridium sufflavum DSM 19573</name>
    <dbReference type="NCBI Taxonomy" id="1121337"/>
    <lineage>
        <taxon>Bacteria</taxon>
        <taxon>Bacillati</taxon>
        <taxon>Bacillota</taxon>
        <taxon>Clostridia</taxon>
        <taxon>Eubacteriales</taxon>
        <taxon>Oscillospiraceae</taxon>
        <taxon>Ruminiclostridium</taxon>
    </lineage>
</organism>
<keyword evidence="7" id="KW-0326">Glycosidase</keyword>
<keyword evidence="13" id="KW-1185">Reference proteome</keyword>
<keyword evidence="5" id="KW-0136">Cellulose degradation</keyword>
<keyword evidence="8" id="KW-0624">Polysaccharide degradation</keyword>
<dbReference type="InterPro" id="IPR036415">
    <property type="entry name" value="Lamin_tail_dom_sf"/>
</dbReference>
<dbReference type="Gene3D" id="1.10.1330.10">
    <property type="entry name" value="Dockerin domain"/>
    <property type="match status" value="1"/>
</dbReference>
<dbReference type="CDD" id="cd14256">
    <property type="entry name" value="Dockerin_I"/>
    <property type="match status" value="1"/>
</dbReference>
<dbReference type="GO" id="GO:0008810">
    <property type="term" value="F:cellulase activity"/>
    <property type="evidence" value="ECO:0007669"/>
    <property type="project" value="UniProtKB-EC"/>
</dbReference>
<dbReference type="Proteomes" id="UP000248132">
    <property type="component" value="Unassembled WGS sequence"/>
</dbReference>
<dbReference type="SUPFAM" id="SSF63446">
    <property type="entry name" value="Type I dockerin domain"/>
    <property type="match status" value="1"/>
</dbReference>
<evidence type="ECO:0000256" key="5">
    <source>
        <dbReference type="ARBA" id="ARBA00023001"/>
    </source>
</evidence>
<dbReference type="Pfam" id="PF18998">
    <property type="entry name" value="Flg_new_2"/>
    <property type="match status" value="1"/>
</dbReference>
<dbReference type="InterPro" id="IPR016134">
    <property type="entry name" value="Dockerin_dom"/>
</dbReference>
<dbReference type="InterPro" id="IPR014867">
    <property type="entry name" value="Spore_coat_CotH_CotH2/3/7"/>
</dbReference>
<dbReference type="InterPro" id="IPR002105">
    <property type="entry name" value="Dockerin_1_rpt"/>
</dbReference>
<evidence type="ECO:0000256" key="7">
    <source>
        <dbReference type="ARBA" id="ARBA00023295"/>
    </source>
</evidence>
<evidence type="ECO:0000313" key="12">
    <source>
        <dbReference type="EMBL" id="PYG86853.1"/>
    </source>
</evidence>
<accession>A0A318XKG5</accession>
<comment type="caution">
    <text evidence="12">The sequence shown here is derived from an EMBL/GenBank/DDBJ whole genome shotgun (WGS) entry which is preliminary data.</text>
</comment>
<dbReference type="InterPro" id="IPR044060">
    <property type="entry name" value="Bacterial_rp_domain"/>
</dbReference>
<proteinExistence type="predicted"/>
<evidence type="ECO:0000256" key="6">
    <source>
        <dbReference type="ARBA" id="ARBA00023277"/>
    </source>
</evidence>
<evidence type="ECO:0000256" key="1">
    <source>
        <dbReference type="ARBA" id="ARBA00000966"/>
    </source>
</evidence>
<keyword evidence="6" id="KW-0119">Carbohydrate metabolism</keyword>
<dbReference type="InterPro" id="IPR026876">
    <property type="entry name" value="Fn3_assoc_repeat"/>
</dbReference>
<evidence type="ECO:0000313" key="13">
    <source>
        <dbReference type="Proteomes" id="UP000248132"/>
    </source>
</evidence>
<dbReference type="AlphaFoldDB" id="A0A318XKG5"/>
<evidence type="ECO:0000256" key="9">
    <source>
        <dbReference type="SAM" id="SignalP"/>
    </source>
</evidence>
<feature type="signal peptide" evidence="9">
    <location>
        <begin position="1"/>
        <end position="21"/>
    </location>
</feature>
<dbReference type="Pfam" id="PF13287">
    <property type="entry name" value="Fn3_assoc"/>
    <property type="match status" value="1"/>
</dbReference>
<feature type="domain" description="LTD" evidence="11">
    <location>
        <begin position="111"/>
        <end position="233"/>
    </location>
</feature>
<gene>
    <name evidence="12" type="ORF">LY28_02673</name>
</gene>
<evidence type="ECO:0000256" key="2">
    <source>
        <dbReference type="ARBA" id="ARBA00012601"/>
    </source>
</evidence>
<dbReference type="PROSITE" id="PS51766">
    <property type="entry name" value="DOCKERIN"/>
    <property type="match status" value="1"/>
</dbReference>
<dbReference type="Gene3D" id="2.60.40.1260">
    <property type="entry name" value="Lamin Tail domain"/>
    <property type="match status" value="1"/>
</dbReference>
<dbReference type="Pfam" id="PF08757">
    <property type="entry name" value="CotH"/>
    <property type="match status" value="1"/>
</dbReference>
<evidence type="ECO:0000259" key="11">
    <source>
        <dbReference type="PROSITE" id="PS51841"/>
    </source>
</evidence>
<dbReference type="InterPro" id="IPR036439">
    <property type="entry name" value="Dockerin_dom_sf"/>
</dbReference>
<evidence type="ECO:0000256" key="4">
    <source>
        <dbReference type="ARBA" id="ARBA00022801"/>
    </source>
</evidence>
<dbReference type="Pfam" id="PF00404">
    <property type="entry name" value="Dockerin_1"/>
    <property type="match status" value="1"/>
</dbReference>
<keyword evidence="4" id="KW-0378">Hydrolase</keyword>
<dbReference type="InterPro" id="IPR001322">
    <property type="entry name" value="Lamin_tail_dom"/>
</dbReference>
<dbReference type="EMBL" id="QKMR01000016">
    <property type="protein sequence ID" value="PYG86853.1"/>
    <property type="molecule type" value="Genomic_DNA"/>
</dbReference>
<comment type="catalytic activity">
    <reaction evidence="1">
        <text>Endohydrolysis of (1-&gt;4)-beta-D-glucosidic linkages in cellulose, lichenin and cereal beta-D-glucans.</text>
        <dbReference type="EC" id="3.2.1.4"/>
    </reaction>
</comment>
<dbReference type="SUPFAM" id="SSF74853">
    <property type="entry name" value="Lamin A/C globular tail domain"/>
    <property type="match status" value="1"/>
</dbReference>
<dbReference type="GO" id="GO:0030245">
    <property type="term" value="P:cellulose catabolic process"/>
    <property type="evidence" value="ECO:0007669"/>
    <property type="project" value="UniProtKB-KW"/>
</dbReference>
<evidence type="ECO:0000259" key="10">
    <source>
        <dbReference type="PROSITE" id="PS51766"/>
    </source>
</evidence>
<dbReference type="EC" id="3.2.1.4" evidence="2"/>
<sequence>MRKKLTAIALSLIFTVQSSFAWGAGYDEYAAETGNLSVLTAGIIGDLNGDEVVDAIDFALIKSYLLGVIKDFPVGDPAVGDLNLDGGINALDLAIMKMYLLGAVDSLPVGEPGQALFINEVMAANTDTLRDGDIEDGDSGSEGGAYSDWIEIYNSGNSSIDLTGYTLSDSSYTWEFPAGTVPAKGHLLVWASDKNKVAKDGQLHTNFKLSASGETLTIKMPDGSVADTVTTGELKNDWSYGRKYDGSAELVIFSKATPQMPNFYSSETAVVKEPAFSYAGGFYTSAINLQLSTDEENARVYYTLDGSDPEPGSEGTFEYIKPIAVKSRAGEPNVLSMISNVSNDEWTKWQAPKSELFKCTTVKAVAVNAGGGKSEIVTNSYFVDKDMLTRYKLPVISIVTDRDNFFDDTIGIYVNGNFENKGREWERPVHIEFFEKDGTLAFSQNIGLRINGCYSKKIPQKSFRLYANHNYDDTDKFEYEIFPDLKKKGNGKKLDSFTTLLLRNAGNDCTWTGTMFRDALTQGLVSHLKIDTMAYRSSVVFLDGEYWGIYNIRERFDDEYLKSHYKADKDKIVMLDVFETLDVLEGESDDYKLYQEDVINYLKNNDITADDTYEYIKTKIDIENYIIYNVAEIFCGNTDWPGNNVSIWRYKTEDGEYHPEAAYGQDGRWRWLLKDTDFGFGFQKQSVTFDSLSYATSEEPQKGGALQANKPWAVFLLKTLIKNSEFRNQFINCFADQLNTSFNPVRVNEKIDALKSGIEDAMPEQCDRWRTINIKSAYEGDPTWSVNVSAVKSYAADRPSVMRKCIVNKFMDKGVAGTAEITVNTAQAEGYVRINTIDIKETTPGIYDSSCWTGIYFKGVPVTLTAFAQKGYRFDHWEGITGVQAAAASITFTPDMNMSIRPVFTLAG</sequence>
<dbReference type="PROSITE" id="PS51841">
    <property type="entry name" value="LTD"/>
    <property type="match status" value="1"/>
</dbReference>
<evidence type="ECO:0000256" key="3">
    <source>
        <dbReference type="ARBA" id="ARBA00022729"/>
    </source>
</evidence>
<keyword evidence="3 9" id="KW-0732">Signal</keyword>
<dbReference type="Pfam" id="PF00932">
    <property type="entry name" value="LTD"/>
    <property type="match status" value="1"/>
</dbReference>
<protein>
    <recommendedName>
        <fullName evidence="2">cellulase</fullName>
        <ecNumber evidence="2">3.2.1.4</ecNumber>
    </recommendedName>
</protein>
<dbReference type="RefSeq" id="WP_242981281.1">
    <property type="nucleotide sequence ID" value="NZ_QKMR01000016.1"/>
</dbReference>
<feature type="chain" id="PRO_5039165318" description="cellulase" evidence="9">
    <location>
        <begin position="22"/>
        <end position="908"/>
    </location>
</feature>